<evidence type="ECO:0000256" key="1">
    <source>
        <dbReference type="SAM" id="Coils"/>
    </source>
</evidence>
<comment type="caution">
    <text evidence="3">The sequence shown here is derived from an EMBL/GenBank/DDBJ whole genome shotgun (WGS) entry which is preliminary data.</text>
</comment>
<accession>A0A1J5RN37</accession>
<reference evidence="3" key="1">
    <citation type="submission" date="2016-10" db="EMBL/GenBank/DDBJ databases">
        <title>Sequence of Gallionella enrichment culture.</title>
        <authorList>
            <person name="Poehlein A."/>
            <person name="Muehling M."/>
            <person name="Daniel R."/>
        </authorList>
    </citation>
    <scope>NUCLEOTIDE SEQUENCE</scope>
</reference>
<dbReference type="EMBL" id="MLJW01000276">
    <property type="protein sequence ID" value="OIQ90907.1"/>
    <property type="molecule type" value="Genomic_DNA"/>
</dbReference>
<keyword evidence="1" id="KW-0175">Coiled coil</keyword>
<name>A0A1J5RN37_9ZZZZ</name>
<dbReference type="Gene3D" id="1.20.1170.10">
    <property type="match status" value="1"/>
</dbReference>
<evidence type="ECO:0000313" key="3">
    <source>
        <dbReference type="EMBL" id="OIQ90907.1"/>
    </source>
</evidence>
<protein>
    <submittedName>
        <fullName evidence="3">Uncharacterized protein</fullName>
    </submittedName>
</protein>
<feature type="region of interest" description="Disordered" evidence="2">
    <location>
        <begin position="222"/>
        <end position="253"/>
    </location>
</feature>
<dbReference type="AlphaFoldDB" id="A0A1J5RN37"/>
<organism evidence="3">
    <name type="scientific">mine drainage metagenome</name>
    <dbReference type="NCBI Taxonomy" id="410659"/>
    <lineage>
        <taxon>unclassified sequences</taxon>
        <taxon>metagenomes</taxon>
        <taxon>ecological metagenomes</taxon>
    </lineage>
</organism>
<evidence type="ECO:0000256" key="2">
    <source>
        <dbReference type="SAM" id="MobiDB-lite"/>
    </source>
</evidence>
<sequence>MMAETPDQEPPRTDTAVRQLSGDLRDVFRRGLTVQGWALVVERQPRPRAAGGQTAPLLTLAQQAQTRLKQLARAYLDQVQPQALEAVLAPADRLANLANALPPALEMHLKQGEWTGKTAADCALMVGALASAAAAGAQRGRDFSEHAAGWAAEVEEQATALREALNAVIERIDGPKGTLTALQGRIDKIRADITTALDQLVAGGQEVGDGVRRLGTGLLQGLRRHIPAKPSSPAKKEDEEATDAPPPPAEEDGAETADLLVETLTGTGQGAEKAYQAMAALEQANETLAALYLRLASARTDLAWARALADQADSLARGGASLAQDLSAMPQAWDDLAQGFQALSQRFHQEGLTLTGARALIAALGAEKQRSWAGLTACTTAIRRALAGMESLYPSVKA</sequence>
<gene>
    <name evidence="3" type="ORF">GALL_271810</name>
</gene>
<feature type="coiled-coil region" evidence="1">
    <location>
        <begin position="271"/>
        <end position="301"/>
    </location>
</feature>
<proteinExistence type="predicted"/>